<dbReference type="Pfam" id="PF06011">
    <property type="entry name" value="TRP"/>
    <property type="match status" value="1"/>
</dbReference>
<dbReference type="GO" id="GO:0055085">
    <property type="term" value="P:transmembrane transport"/>
    <property type="evidence" value="ECO:0007669"/>
    <property type="project" value="TreeGrafter"/>
</dbReference>
<feature type="transmembrane region" description="Helical" evidence="1">
    <location>
        <begin position="496"/>
        <end position="516"/>
    </location>
</feature>
<feature type="transmembrane region" description="Helical" evidence="1">
    <location>
        <begin position="554"/>
        <end position="574"/>
    </location>
</feature>
<feature type="transmembrane region" description="Helical" evidence="1">
    <location>
        <begin position="440"/>
        <end position="461"/>
    </location>
</feature>
<organism evidence="3 4">
    <name type="scientific">Colletotrichum orbiculare (strain 104-T / ATCC 96160 / CBS 514.97 / LARS 414 / MAFF 240422)</name>
    <name type="common">Cucumber anthracnose fungus</name>
    <name type="synonym">Colletotrichum lagenarium</name>
    <dbReference type="NCBI Taxonomy" id="1213857"/>
    <lineage>
        <taxon>Eukaryota</taxon>
        <taxon>Fungi</taxon>
        <taxon>Dikarya</taxon>
        <taxon>Ascomycota</taxon>
        <taxon>Pezizomycotina</taxon>
        <taxon>Sordariomycetes</taxon>
        <taxon>Hypocreomycetidae</taxon>
        <taxon>Glomerellales</taxon>
        <taxon>Glomerellaceae</taxon>
        <taxon>Colletotrichum</taxon>
        <taxon>Colletotrichum orbiculare species complex</taxon>
    </lineage>
</organism>
<feature type="transmembrane region" description="Helical" evidence="1">
    <location>
        <begin position="580"/>
        <end position="600"/>
    </location>
</feature>
<sequence length="712" mass="77758">MLSSNSAEQTVVAPVITDPMFFGQYYRLVSYSAGSRATLGFWGQDDGEPWFAPRKRPAPYPYTVQVAMNARIGLAGLAATCVSGAYVQWQPCDGFSSKTDPIMPTSLSAKLESSNGGQNNVLTLDAGRWMDETDCGKVALLVPSATLEFTMLGRSSVYTTSTNTTCKRIASSLTSLDASPTTAALRISVSDDIGFLPPLSTFHTILHLQDDDLEEASCRQANITPALSSAVNSTITYTTWGVFLFVLLVGIIRSIYNTPIALDSGEGDRRSMRTVLPNVGDCLQYLQFVFLTGGLSLRYPGFYQPVLSNLSWFSLFVNGPITHGATYDRVGDGIYVMNGTYGGTYGLELMTQIAGAAMTRDTWLNMVVLLVILVVGTALAIEAFWFVNPTRASNDDSAPSTTWGLHNTFSRVLRVILSYFSLPLTALSFYQLDNAAWQPAYHTSLAVTLILAMMVAFAWLLHQIPTRSLGLLMFDGAKRYRKVAPRKDFCKQDARFILTLFVLVFVRGAVVGGLQISGPAQLAALAASELVLLASIAGFQAYSTFSIGTLAASIRLCSLVCMVAFLPGFATFQVKCIMGYLLLALHASMLIFGFFVPAVYELGSLFMSWWKAPRPHVYGLRQLRRRELSRTDLSGIYAAEAGDTYPEPDAIEEPATRYLHPTYLSESPSTLQLASSAYSSRYYRPPRSPSCGTSVSSFDHHLSLCNFGRSSK</sequence>
<proteinExistence type="predicted"/>
<protein>
    <recommendedName>
        <fullName evidence="2">TRP C-terminal domain-containing protein</fullName>
    </recommendedName>
</protein>
<feature type="transmembrane region" description="Helical" evidence="1">
    <location>
        <begin position="363"/>
        <end position="387"/>
    </location>
</feature>
<evidence type="ECO:0000256" key="1">
    <source>
        <dbReference type="SAM" id="Phobius"/>
    </source>
</evidence>
<dbReference type="PANTHER" id="PTHR31145">
    <property type="entry name" value="INTEGRAL MEMBRANE PROTEIN (AFU_ORTHOLOGUE AFUA_7G01610)"/>
    <property type="match status" value="1"/>
</dbReference>
<dbReference type="Proteomes" id="UP000014480">
    <property type="component" value="Unassembled WGS sequence"/>
</dbReference>
<dbReference type="GO" id="GO:0016020">
    <property type="term" value="C:membrane"/>
    <property type="evidence" value="ECO:0007669"/>
    <property type="project" value="TreeGrafter"/>
</dbReference>
<reference evidence="4" key="1">
    <citation type="journal article" date="2013" name="New Phytol.">
        <title>Comparative genomic and transcriptomic analyses reveal the hemibiotrophic stage shift of Colletotrichum fungi.</title>
        <authorList>
            <person name="Gan P."/>
            <person name="Ikeda K."/>
            <person name="Irieda H."/>
            <person name="Narusaka M."/>
            <person name="O'Connell R.J."/>
            <person name="Narusaka Y."/>
            <person name="Takano Y."/>
            <person name="Kubo Y."/>
            <person name="Shirasu K."/>
        </authorList>
    </citation>
    <scope>NUCLEOTIDE SEQUENCE [LARGE SCALE GENOMIC DNA]</scope>
    <source>
        <strain evidence="4">104-T / ATCC 96160 / CBS 514.97 / LARS 414 / MAFF 240422</strain>
    </source>
</reference>
<gene>
    <name evidence="3" type="ORF">Cob_v001314</name>
</gene>
<dbReference type="PANTHER" id="PTHR31145:SF8">
    <property type="entry name" value="INTEGRAL MEMBRANE PROTEIN (AFU_ORTHOLOGUE AFUA_2G17475)"/>
    <property type="match status" value="1"/>
</dbReference>
<reference evidence="4" key="2">
    <citation type="journal article" date="2019" name="Mol. Plant Microbe Interact.">
        <title>Genome sequence resources for four phytopathogenic fungi from the Colletotrichum orbiculare species complex.</title>
        <authorList>
            <person name="Gan P."/>
            <person name="Tsushima A."/>
            <person name="Narusaka M."/>
            <person name="Narusaka Y."/>
            <person name="Takano Y."/>
            <person name="Kubo Y."/>
            <person name="Shirasu K."/>
        </authorList>
    </citation>
    <scope>GENOME REANNOTATION</scope>
    <source>
        <strain evidence="4">104-T / ATCC 96160 / CBS 514.97 / LARS 414 / MAFF 240422</strain>
    </source>
</reference>
<keyword evidence="1" id="KW-0472">Membrane</keyword>
<keyword evidence="1" id="KW-0812">Transmembrane</keyword>
<accession>A0A484G982</accession>
<evidence type="ECO:0000313" key="4">
    <source>
        <dbReference type="Proteomes" id="UP000014480"/>
    </source>
</evidence>
<dbReference type="AlphaFoldDB" id="A0A484G982"/>
<keyword evidence="1" id="KW-1133">Transmembrane helix</keyword>
<dbReference type="OrthoDB" id="269822at2759"/>
<dbReference type="InterPro" id="IPR040241">
    <property type="entry name" value="TRP_Flc/Pkd2-like"/>
</dbReference>
<dbReference type="InterPro" id="IPR010308">
    <property type="entry name" value="TRP_C"/>
</dbReference>
<keyword evidence="4" id="KW-1185">Reference proteome</keyword>
<evidence type="ECO:0000313" key="3">
    <source>
        <dbReference type="EMBL" id="TDZ26713.1"/>
    </source>
</evidence>
<evidence type="ECO:0000259" key="2">
    <source>
        <dbReference type="Pfam" id="PF06011"/>
    </source>
</evidence>
<feature type="domain" description="TRP C-terminal" evidence="2">
    <location>
        <begin position="353"/>
        <end position="592"/>
    </location>
</feature>
<feature type="transmembrane region" description="Helical" evidence="1">
    <location>
        <begin position="237"/>
        <end position="256"/>
    </location>
</feature>
<comment type="caution">
    <text evidence="3">The sequence shown here is derived from an EMBL/GenBank/DDBJ whole genome shotgun (WGS) entry which is preliminary data.</text>
</comment>
<dbReference type="EMBL" id="AMCV02000001">
    <property type="protein sequence ID" value="TDZ26713.1"/>
    <property type="molecule type" value="Genomic_DNA"/>
</dbReference>
<name>A0A484G982_COLOR</name>